<accession>A0A517PWA2</accession>
<reference evidence="2 3" key="1">
    <citation type="submission" date="2019-02" db="EMBL/GenBank/DDBJ databases">
        <title>Deep-cultivation of Planctomycetes and their phenomic and genomic characterization uncovers novel biology.</title>
        <authorList>
            <person name="Wiegand S."/>
            <person name="Jogler M."/>
            <person name="Boedeker C."/>
            <person name="Pinto D."/>
            <person name="Vollmers J."/>
            <person name="Rivas-Marin E."/>
            <person name="Kohn T."/>
            <person name="Peeters S.H."/>
            <person name="Heuer A."/>
            <person name="Rast P."/>
            <person name="Oberbeckmann S."/>
            <person name="Bunk B."/>
            <person name="Jeske O."/>
            <person name="Meyerdierks A."/>
            <person name="Storesund J.E."/>
            <person name="Kallscheuer N."/>
            <person name="Luecker S."/>
            <person name="Lage O.M."/>
            <person name="Pohl T."/>
            <person name="Merkel B.J."/>
            <person name="Hornburger P."/>
            <person name="Mueller R.-W."/>
            <person name="Bruemmer F."/>
            <person name="Labrenz M."/>
            <person name="Spormann A.M."/>
            <person name="Op den Camp H."/>
            <person name="Overmann J."/>
            <person name="Amann R."/>
            <person name="Jetten M.S.M."/>
            <person name="Mascher T."/>
            <person name="Medema M.H."/>
            <person name="Devos D.P."/>
            <person name="Kaster A.-K."/>
            <person name="Ovreas L."/>
            <person name="Rohde M."/>
            <person name="Galperin M.Y."/>
            <person name="Jogler C."/>
        </authorList>
    </citation>
    <scope>NUCLEOTIDE SEQUENCE [LARGE SCALE GENOMIC DNA]</scope>
    <source>
        <strain evidence="2 3">HG66A1</strain>
    </source>
</reference>
<keyword evidence="3" id="KW-1185">Reference proteome</keyword>
<gene>
    <name evidence="2" type="ORF">HG66A1_54700</name>
</gene>
<name>A0A517PWA2_9PLAN</name>
<evidence type="ECO:0000313" key="2">
    <source>
        <dbReference type="EMBL" id="QDT23648.1"/>
    </source>
</evidence>
<organism evidence="2 3">
    <name type="scientific">Gimesia chilikensis</name>
    <dbReference type="NCBI Taxonomy" id="2605989"/>
    <lineage>
        <taxon>Bacteria</taxon>
        <taxon>Pseudomonadati</taxon>
        <taxon>Planctomycetota</taxon>
        <taxon>Planctomycetia</taxon>
        <taxon>Planctomycetales</taxon>
        <taxon>Planctomycetaceae</taxon>
        <taxon>Gimesia</taxon>
    </lineage>
</organism>
<dbReference type="Proteomes" id="UP000320421">
    <property type="component" value="Chromosome"/>
</dbReference>
<sequence>MVLARRVAATSNNEGEEEVLPGSMNGLGLSQQI</sequence>
<feature type="region of interest" description="Disordered" evidence="1">
    <location>
        <begin position="1"/>
        <end position="33"/>
    </location>
</feature>
<evidence type="ECO:0000313" key="3">
    <source>
        <dbReference type="Proteomes" id="UP000320421"/>
    </source>
</evidence>
<proteinExistence type="predicted"/>
<protein>
    <submittedName>
        <fullName evidence="2">Uncharacterized protein</fullName>
    </submittedName>
</protein>
<evidence type="ECO:0000256" key="1">
    <source>
        <dbReference type="SAM" id="MobiDB-lite"/>
    </source>
</evidence>
<dbReference type="EMBL" id="CP036266">
    <property type="protein sequence ID" value="QDT23648.1"/>
    <property type="molecule type" value="Genomic_DNA"/>
</dbReference>
<dbReference type="AlphaFoldDB" id="A0A517PWA2"/>